<keyword evidence="2" id="KW-0812">Transmembrane</keyword>
<dbReference type="PANTHER" id="PTHR47950:SF12">
    <property type="entry name" value="CYTOCHROME P450 76AD1-LIKE"/>
    <property type="match status" value="1"/>
</dbReference>
<evidence type="ECO:0000256" key="1">
    <source>
        <dbReference type="ARBA" id="ARBA00010617"/>
    </source>
</evidence>
<evidence type="ECO:0008006" key="5">
    <source>
        <dbReference type="Google" id="ProtNLM"/>
    </source>
</evidence>
<dbReference type="GO" id="GO:0004497">
    <property type="term" value="F:monooxygenase activity"/>
    <property type="evidence" value="ECO:0007669"/>
    <property type="project" value="InterPro"/>
</dbReference>
<dbReference type="Gene3D" id="1.10.630.10">
    <property type="entry name" value="Cytochrome P450"/>
    <property type="match status" value="2"/>
</dbReference>
<comment type="caution">
    <text evidence="3">The sequence shown here is derived from an EMBL/GenBank/DDBJ whole genome shotgun (WGS) entry which is preliminary data.</text>
</comment>
<feature type="transmembrane region" description="Helical" evidence="2">
    <location>
        <begin position="6"/>
        <end position="24"/>
    </location>
</feature>
<dbReference type="Pfam" id="PF00067">
    <property type="entry name" value="p450"/>
    <property type="match status" value="2"/>
</dbReference>
<proteinExistence type="inferred from homology"/>
<dbReference type="GO" id="GO:0005506">
    <property type="term" value="F:iron ion binding"/>
    <property type="evidence" value="ECO:0007669"/>
    <property type="project" value="InterPro"/>
</dbReference>
<evidence type="ECO:0000313" key="3">
    <source>
        <dbReference type="EMBL" id="KAJ8452895.1"/>
    </source>
</evidence>
<reference evidence="3" key="1">
    <citation type="submission" date="2022-04" db="EMBL/GenBank/DDBJ databases">
        <title>Carnegiea gigantea Genome sequencing and assembly v2.</title>
        <authorList>
            <person name="Copetti D."/>
            <person name="Sanderson M.J."/>
            <person name="Burquez A."/>
            <person name="Wojciechowski M.F."/>
        </authorList>
    </citation>
    <scope>NUCLEOTIDE SEQUENCE</scope>
    <source>
        <strain evidence="3">SGP5-SGP5p</strain>
        <tissue evidence="3">Aerial part</tissue>
    </source>
</reference>
<protein>
    <recommendedName>
        <fullName evidence="5">Cytochrome P450</fullName>
    </recommendedName>
</protein>
<accession>A0A9Q1QUN0</accession>
<gene>
    <name evidence="3" type="ORF">Cgig2_014658</name>
</gene>
<evidence type="ECO:0000256" key="2">
    <source>
        <dbReference type="SAM" id="Phobius"/>
    </source>
</evidence>
<dbReference type="InterPro" id="IPR001128">
    <property type="entry name" value="Cyt_P450"/>
</dbReference>
<dbReference type="InterPro" id="IPR036396">
    <property type="entry name" value="Cyt_P450_sf"/>
</dbReference>
<keyword evidence="2" id="KW-0472">Membrane</keyword>
<dbReference type="PANTHER" id="PTHR47950">
    <property type="entry name" value="CYTOCHROME P450, FAMILY 76, SUBFAMILY C, POLYPEPTIDE 5-RELATED"/>
    <property type="match status" value="1"/>
</dbReference>
<name>A0A9Q1QUN0_9CARY</name>
<dbReference type="AlphaFoldDB" id="A0A9Q1QUN0"/>
<keyword evidence="4" id="KW-1185">Reference proteome</keyword>
<dbReference type="GO" id="GO:0020037">
    <property type="term" value="F:heme binding"/>
    <property type="evidence" value="ECO:0007669"/>
    <property type="project" value="InterPro"/>
</dbReference>
<dbReference type="OrthoDB" id="2789670at2759"/>
<evidence type="ECO:0000313" key="4">
    <source>
        <dbReference type="Proteomes" id="UP001153076"/>
    </source>
</evidence>
<sequence>MDHAMVAMLLCLFFVCFHLLWLFLRRSYQNSSKHPPGPKPIPIFGNIFELGDKPHRSFANLSKVHGPLISLELGSVTTIVVSFSDVQQLLEYVQECCKKGQPVDIGRAAFTTSLNLLSNTFFSMELAPHSSNASQEFKQLMWCIMEEIGRPNYADYFPILGYFDPFGIKRRLSVYFDKLITTFQDIIRERLKARSTDFSITNDILDILLNLYQENELSMDEINHLLVVSSHKYGLSICFICMDSRTSVDIIKIGYNVGHSTMKSTI</sequence>
<organism evidence="3 4">
    <name type="scientific">Carnegiea gigantea</name>
    <dbReference type="NCBI Taxonomy" id="171969"/>
    <lineage>
        <taxon>Eukaryota</taxon>
        <taxon>Viridiplantae</taxon>
        <taxon>Streptophyta</taxon>
        <taxon>Embryophyta</taxon>
        <taxon>Tracheophyta</taxon>
        <taxon>Spermatophyta</taxon>
        <taxon>Magnoliopsida</taxon>
        <taxon>eudicotyledons</taxon>
        <taxon>Gunneridae</taxon>
        <taxon>Pentapetalae</taxon>
        <taxon>Caryophyllales</taxon>
        <taxon>Cactineae</taxon>
        <taxon>Cactaceae</taxon>
        <taxon>Cactoideae</taxon>
        <taxon>Echinocereeae</taxon>
        <taxon>Carnegiea</taxon>
    </lineage>
</organism>
<dbReference type="SUPFAM" id="SSF48264">
    <property type="entry name" value="Cytochrome P450"/>
    <property type="match status" value="1"/>
</dbReference>
<keyword evidence="2" id="KW-1133">Transmembrane helix</keyword>
<dbReference type="Proteomes" id="UP001153076">
    <property type="component" value="Unassembled WGS sequence"/>
</dbReference>
<dbReference type="EMBL" id="JAKOGI010000002">
    <property type="protein sequence ID" value="KAJ8452895.1"/>
    <property type="molecule type" value="Genomic_DNA"/>
</dbReference>
<comment type="similarity">
    <text evidence="1">Belongs to the cytochrome P450 family.</text>
</comment>
<dbReference type="GO" id="GO:0016705">
    <property type="term" value="F:oxidoreductase activity, acting on paired donors, with incorporation or reduction of molecular oxygen"/>
    <property type="evidence" value="ECO:0007669"/>
    <property type="project" value="InterPro"/>
</dbReference>